<dbReference type="PANTHER" id="PTHR24173">
    <property type="entry name" value="ANKYRIN REPEAT CONTAINING"/>
    <property type="match status" value="1"/>
</dbReference>
<reference evidence="4 5" key="1">
    <citation type="submission" date="2024-04" db="EMBL/GenBank/DDBJ databases">
        <authorList>
            <consortium name="Genoscope - CEA"/>
            <person name="William W."/>
        </authorList>
    </citation>
    <scope>NUCLEOTIDE SEQUENCE [LARGE SCALE GENOMIC DNA]</scope>
</reference>
<feature type="non-terminal residue" evidence="4">
    <location>
        <position position="110"/>
    </location>
</feature>
<dbReference type="PROSITE" id="PS50088">
    <property type="entry name" value="ANK_REPEAT"/>
    <property type="match status" value="1"/>
</dbReference>
<dbReference type="InterPro" id="IPR036770">
    <property type="entry name" value="Ankyrin_rpt-contain_sf"/>
</dbReference>
<dbReference type="PANTHER" id="PTHR24173:SF74">
    <property type="entry name" value="ANKYRIN REPEAT DOMAIN-CONTAINING PROTEIN 16"/>
    <property type="match status" value="1"/>
</dbReference>
<dbReference type="SMART" id="SM00248">
    <property type="entry name" value="ANK"/>
    <property type="match status" value="2"/>
</dbReference>
<dbReference type="AlphaFoldDB" id="A0AAV2HCP9"/>
<accession>A0AAV2HCP9</accession>
<comment type="caution">
    <text evidence="4">The sequence shown here is derived from an EMBL/GenBank/DDBJ whole genome shotgun (WGS) entry which is preliminary data.</text>
</comment>
<feature type="repeat" description="ANK" evidence="3">
    <location>
        <begin position="72"/>
        <end position="104"/>
    </location>
</feature>
<keyword evidence="5" id="KW-1185">Reference proteome</keyword>
<keyword evidence="1" id="KW-0677">Repeat</keyword>
<proteinExistence type="predicted"/>
<feature type="non-terminal residue" evidence="4">
    <location>
        <position position="1"/>
    </location>
</feature>
<keyword evidence="2 3" id="KW-0040">ANK repeat</keyword>
<dbReference type="Gene3D" id="1.25.40.20">
    <property type="entry name" value="Ankyrin repeat-containing domain"/>
    <property type="match status" value="1"/>
</dbReference>
<evidence type="ECO:0000256" key="3">
    <source>
        <dbReference type="PROSITE-ProRule" id="PRU00023"/>
    </source>
</evidence>
<name>A0AAV2HCP9_LYMST</name>
<evidence type="ECO:0000313" key="5">
    <source>
        <dbReference type="Proteomes" id="UP001497497"/>
    </source>
</evidence>
<evidence type="ECO:0000313" key="4">
    <source>
        <dbReference type="EMBL" id="CAL1531616.1"/>
    </source>
</evidence>
<sequence>SGALYDLLINRNESPIYIAVKRNKPNCLLEFLEFSSSIDLSNPLISASSSGHSECGEQLIKGNADLEAHDDDGNTGLILAAQEGHFQCLKMLLESGASVDIANKSRVTAL</sequence>
<dbReference type="Proteomes" id="UP001497497">
    <property type="component" value="Unassembled WGS sequence"/>
</dbReference>
<dbReference type="Pfam" id="PF12796">
    <property type="entry name" value="Ank_2"/>
    <property type="match status" value="1"/>
</dbReference>
<organism evidence="4 5">
    <name type="scientific">Lymnaea stagnalis</name>
    <name type="common">Great pond snail</name>
    <name type="synonym">Helix stagnalis</name>
    <dbReference type="NCBI Taxonomy" id="6523"/>
    <lineage>
        <taxon>Eukaryota</taxon>
        <taxon>Metazoa</taxon>
        <taxon>Spiralia</taxon>
        <taxon>Lophotrochozoa</taxon>
        <taxon>Mollusca</taxon>
        <taxon>Gastropoda</taxon>
        <taxon>Heterobranchia</taxon>
        <taxon>Euthyneura</taxon>
        <taxon>Panpulmonata</taxon>
        <taxon>Hygrophila</taxon>
        <taxon>Lymnaeoidea</taxon>
        <taxon>Lymnaeidae</taxon>
        <taxon>Lymnaea</taxon>
    </lineage>
</organism>
<protein>
    <submittedName>
        <fullName evidence="4">Uncharacterized protein</fullName>
    </submittedName>
</protein>
<dbReference type="InterPro" id="IPR002110">
    <property type="entry name" value="Ankyrin_rpt"/>
</dbReference>
<dbReference type="PROSITE" id="PS50297">
    <property type="entry name" value="ANK_REP_REGION"/>
    <property type="match status" value="1"/>
</dbReference>
<dbReference type="SUPFAM" id="SSF48403">
    <property type="entry name" value="Ankyrin repeat"/>
    <property type="match status" value="1"/>
</dbReference>
<evidence type="ECO:0000256" key="1">
    <source>
        <dbReference type="ARBA" id="ARBA00022737"/>
    </source>
</evidence>
<dbReference type="EMBL" id="CAXITT010000094">
    <property type="protein sequence ID" value="CAL1531616.1"/>
    <property type="molecule type" value="Genomic_DNA"/>
</dbReference>
<evidence type="ECO:0000256" key="2">
    <source>
        <dbReference type="ARBA" id="ARBA00023043"/>
    </source>
</evidence>
<gene>
    <name evidence="4" type="ORF">GSLYS_00005711001</name>
</gene>